<sequence length="71" mass="7917">MIGNDDPLGSSVFRTKGFNSIRTTAASKSVTPFIFSVQATDNAARPSELVNRAYESRSLKIDRRYFSRTGR</sequence>
<evidence type="ECO:0000313" key="1">
    <source>
        <dbReference type="EMBL" id="QCG66710.2"/>
    </source>
</evidence>
<dbReference type="Proteomes" id="UP000298274">
    <property type="component" value="Chromosome"/>
</dbReference>
<proteinExistence type="predicted"/>
<dbReference type="RefSeq" id="WP_155678130.1">
    <property type="nucleotide sequence ID" value="NZ_CP039631.3"/>
</dbReference>
<protein>
    <submittedName>
        <fullName evidence="1">Uncharacterized protein</fullName>
    </submittedName>
</protein>
<accession>A0A4P7Y863</accession>
<reference evidence="2" key="1">
    <citation type="submission" date="2019-04" db="EMBL/GenBank/DDBJ databases">
        <title>Complete genome sequence of Pseudomonas veronii strain PVy, a versatile degrader capable of using multiple contaminants as sole carbon sources.</title>
        <authorList>
            <person name="Lopez-Echartea E."/>
            <person name="Ridl J."/>
            <person name="Pajer P."/>
            <person name="Strejcek M."/>
            <person name="Suman J."/>
            <person name="Uhlik O."/>
        </authorList>
    </citation>
    <scope>NUCLEOTIDE SEQUENCE [LARGE SCALE GENOMIC DNA]</scope>
    <source>
        <strain evidence="2">Pvy</strain>
    </source>
</reference>
<evidence type="ECO:0000313" key="2">
    <source>
        <dbReference type="Proteomes" id="UP000298274"/>
    </source>
</evidence>
<gene>
    <name evidence="1" type="ORF">E4167_18595</name>
</gene>
<dbReference type="AlphaFoldDB" id="A0A4P7Y863"/>
<dbReference type="EMBL" id="CP039631">
    <property type="protein sequence ID" value="QCG66710.2"/>
    <property type="molecule type" value="Genomic_DNA"/>
</dbReference>
<name>A0A4P7Y863_PSEVE</name>
<organism evidence="1 2">
    <name type="scientific">Pseudomonas veronii</name>
    <dbReference type="NCBI Taxonomy" id="76761"/>
    <lineage>
        <taxon>Bacteria</taxon>
        <taxon>Pseudomonadati</taxon>
        <taxon>Pseudomonadota</taxon>
        <taxon>Gammaproteobacteria</taxon>
        <taxon>Pseudomonadales</taxon>
        <taxon>Pseudomonadaceae</taxon>
        <taxon>Pseudomonas</taxon>
    </lineage>
</organism>